<protein>
    <submittedName>
        <fullName evidence="1">Uncharacterized protein</fullName>
    </submittedName>
</protein>
<organism evidence="1 2">
    <name type="scientific">Bifidobacterium adolescentis JCM 15918</name>
    <dbReference type="NCBI Taxonomy" id="1437612"/>
    <lineage>
        <taxon>Bacteria</taxon>
        <taxon>Bacillati</taxon>
        <taxon>Actinomycetota</taxon>
        <taxon>Actinomycetes</taxon>
        <taxon>Bifidobacteriales</taxon>
        <taxon>Bifidobacteriaceae</taxon>
        <taxon>Bifidobacterium</taxon>
    </lineage>
</organism>
<dbReference type="EMBL" id="JGZQ01000003">
    <property type="protein sequence ID" value="KFI98223.1"/>
    <property type="molecule type" value="Genomic_DNA"/>
</dbReference>
<dbReference type="RefSeq" id="WP_033499776.1">
    <property type="nucleotide sequence ID" value="NZ_JDUX01000005.1"/>
</dbReference>
<gene>
    <name evidence="1" type="ORF">BSTER_0799</name>
</gene>
<evidence type="ECO:0000313" key="1">
    <source>
        <dbReference type="EMBL" id="KFI98223.1"/>
    </source>
</evidence>
<dbReference type="AlphaFoldDB" id="A0A087DRS3"/>
<comment type="caution">
    <text evidence="1">The sequence shown here is derived from an EMBL/GenBank/DDBJ whole genome shotgun (WGS) entry which is preliminary data.</text>
</comment>
<name>A0A087DRS3_BIFAD</name>
<dbReference type="Proteomes" id="UP000029091">
    <property type="component" value="Unassembled WGS sequence"/>
</dbReference>
<sequence length="89" mass="10029">MAGTTQNILDLRPPKDSMKAELYRLGLRYTYSTDNGEIWQNDTRGIRATITNNNPDTTTLEDITTHITQNIALADLRNVTRIDTMTASD</sequence>
<proteinExistence type="predicted"/>
<evidence type="ECO:0000313" key="2">
    <source>
        <dbReference type="Proteomes" id="UP000029091"/>
    </source>
</evidence>
<accession>A0A087DRS3</accession>
<reference evidence="1 2" key="1">
    <citation type="submission" date="2014-03" db="EMBL/GenBank/DDBJ databases">
        <title>Genomics of Bifidobacteria.</title>
        <authorList>
            <person name="Ventura M."/>
            <person name="Milani C."/>
            <person name="Lugli G.A."/>
        </authorList>
    </citation>
    <scope>NUCLEOTIDE SEQUENCE [LARGE SCALE GENOMIC DNA]</scope>
    <source>
        <strain evidence="2">JCM 15918</strain>
    </source>
</reference>